<protein>
    <submittedName>
        <fullName evidence="1">DNA mismatch repair protein MutT</fullName>
    </submittedName>
</protein>
<evidence type="ECO:0000313" key="1">
    <source>
        <dbReference type="EMBL" id="QHH92206.1"/>
    </source>
</evidence>
<keyword evidence="2" id="KW-1185">Reference proteome</keyword>
<name>A0ABX6IDC4_9BACI</name>
<reference evidence="1 2" key="1">
    <citation type="submission" date="2019-07" db="EMBL/GenBank/DDBJ databases">
        <authorList>
            <person name="Yu W.S."/>
            <person name="Cheong H.-M."/>
            <person name="Choi Y."/>
            <person name="Hwang K.J."/>
            <person name="Jung K."/>
            <person name="Lee S."/>
            <person name="Choi C."/>
        </authorList>
    </citation>
    <scope>NUCLEOTIDE SEQUENCE [LARGE SCALE GENOMIC DNA]</scope>
    <source>
        <strain evidence="1 2">NCCP 15909</strain>
    </source>
</reference>
<accession>A0ABX6IDC4</accession>
<gene>
    <name evidence="1" type="ORF">FPL01_05890</name>
</gene>
<sequence>MIEIYLLVFLETFSDPFYIEIVFGIIIQ</sequence>
<organism evidence="1 2">
    <name type="scientific">Bacillus pacificus</name>
    <dbReference type="NCBI Taxonomy" id="2026187"/>
    <lineage>
        <taxon>Bacteria</taxon>
        <taxon>Bacillati</taxon>
        <taxon>Bacillota</taxon>
        <taxon>Bacilli</taxon>
        <taxon>Bacillales</taxon>
        <taxon>Bacillaceae</taxon>
        <taxon>Bacillus</taxon>
        <taxon>Bacillus cereus group</taxon>
    </lineage>
</organism>
<evidence type="ECO:0000313" key="2">
    <source>
        <dbReference type="Proteomes" id="UP000464796"/>
    </source>
</evidence>
<dbReference type="EMBL" id="CP041979">
    <property type="protein sequence ID" value="QHH92206.1"/>
    <property type="molecule type" value="Genomic_DNA"/>
</dbReference>
<dbReference type="Proteomes" id="UP000464796">
    <property type="component" value="Chromosome"/>
</dbReference>
<proteinExistence type="predicted"/>